<name>A0ABR9XDN3_9SPHI</name>
<protein>
    <submittedName>
        <fullName evidence="3">Heparinase II/III family protein</fullName>
    </submittedName>
</protein>
<dbReference type="Proteomes" id="UP000632774">
    <property type="component" value="Unassembled WGS sequence"/>
</dbReference>
<dbReference type="Pfam" id="PF07940">
    <property type="entry name" value="Hepar_II_III_C"/>
    <property type="match status" value="1"/>
</dbReference>
<dbReference type="EMBL" id="JADFFM010000001">
    <property type="protein sequence ID" value="MBE9665498.1"/>
    <property type="molecule type" value="Genomic_DNA"/>
</dbReference>
<dbReference type="Gene3D" id="2.70.98.70">
    <property type="match status" value="1"/>
</dbReference>
<dbReference type="InterPro" id="IPR012480">
    <property type="entry name" value="Hepar_II_III_C"/>
</dbReference>
<evidence type="ECO:0000259" key="2">
    <source>
        <dbReference type="Pfam" id="PF07940"/>
    </source>
</evidence>
<comment type="subcellular location">
    <subcellularLocation>
        <location evidence="1">Cell envelope</location>
    </subcellularLocation>
</comment>
<evidence type="ECO:0000313" key="4">
    <source>
        <dbReference type="Proteomes" id="UP000632774"/>
    </source>
</evidence>
<gene>
    <name evidence="3" type="ORF">IRJ18_03935</name>
</gene>
<dbReference type="Gene3D" id="1.50.10.100">
    <property type="entry name" value="Chondroitin AC/alginate lyase"/>
    <property type="match status" value="1"/>
</dbReference>
<organism evidence="3 4">
    <name type="scientific">Mucilaginibacter boryungensis</name>
    <dbReference type="NCBI Taxonomy" id="768480"/>
    <lineage>
        <taxon>Bacteria</taxon>
        <taxon>Pseudomonadati</taxon>
        <taxon>Bacteroidota</taxon>
        <taxon>Sphingobacteriia</taxon>
        <taxon>Sphingobacteriales</taxon>
        <taxon>Sphingobacteriaceae</taxon>
        <taxon>Mucilaginibacter</taxon>
    </lineage>
</organism>
<comment type="caution">
    <text evidence="3">The sequence shown here is derived from an EMBL/GenBank/DDBJ whole genome shotgun (WGS) entry which is preliminary data.</text>
</comment>
<evidence type="ECO:0000256" key="1">
    <source>
        <dbReference type="ARBA" id="ARBA00004196"/>
    </source>
</evidence>
<keyword evidence="4" id="KW-1185">Reference proteome</keyword>
<dbReference type="SUPFAM" id="SSF48230">
    <property type="entry name" value="Chondroitin AC/alginate lyase"/>
    <property type="match status" value="1"/>
</dbReference>
<dbReference type="InterPro" id="IPR008929">
    <property type="entry name" value="Chondroitin_lyas"/>
</dbReference>
<sequence>MLTKVRLKRGIRVIRPIFRVAIMLLMVGLLTLPAYATRIYGGYYTAARIANLRNNCNTYEWAKQQRTTVIARAKAWVAKSDDELWAIVPGQDLPRCIDVTFDRLTTGPKFLGCLNCGKKVLKYGTYPYEPDFINKPWKLSCPACGAIFPTNDFGKYYQSGINKAGVFDPAKADKKLLYNTTHPDPKDPLYKYGVDDGYGYIDKNGRSYRYIGYYTWKYWDNIRNGLSYLADAFLYTGDQQYAHKAAILLDRIADVYPTMDWKPYADRGWFHSDKGTGKGKIQGSIWENGTAQRFADDYDKIISGTVNDDALYAFLKKKSETYVLPTTKGNRDLFVKNIDDNILRCAFKAVVSGQIFGNEGMQQLTAAKCAVALNTNPETTQWLDWIFSPTGGAIPKTIINQFDHDGSTNEGAPNYSVFLGIEITNIASLLDDYPAYTKHNFFKEFPQLSATFTLAYRWAALGIAIPNIGDSGATGLVSMHEVNVQFMAKGFRYTNDPDIAIAAYRANKNSAAGLGRDIFSKDPDSLSRIIKQIAGKAGPRPIGGYLMSGFGLALLEDSNGASGIALANNYGRTIKHAHPDMLNFDIFAFGHWLTPDFGYPEFATDWPNNTEWSGSTLSHNTVFVDKHPQKEIWSGHTQLFKQLKGFGVFEIDGKKAYPEIKEYRRTMLLIGGNNDKNAYVVDIFHVEGGKDHVYSLHGPPGAVATTGLNLIVQPSGTYAGENIPKGALAKTDFPIGYSYLYNVKRDPHPPAQFILDWKANAGYRGLTAQDDVHLRMYALNQCNDVALADGDPPQNKAGNPENLGFVLMHRSGNELNSTFVSVIEPYEHSPFIKSVKRLDDGKGSDISIQVEKTDGSMDYVLYNSSSQKITRLKNGMNMTGTVGYINTLNGKPQRGVLVDGTSLNYGKMHLHQKKEITGKIIKMNKETSGGGWIWVDAKLPVDGTLNGQQIIVDTEYDRDAAYTIRSAARDGNLTKIYCGPICFVRGQKGNKYLYDFDEGAVFKIPLHAAWDK</sequence>
<accession>A0ABR9XDN3</accession>
<feature type="domain" description="Heparinase II/III-like C-terminal" evidence="2">
    <location>
        <begin position="573"/>
        <end position="698"/>
    </location>
</feature>
<evidence type="ECO:0000313" key="3">
    <source>
        <dbReference type="EMBL" id="MBE9665498.1"/>
    </source>
</evidence>
<proteinExistence type="predicted"/>
<reference evidence="3 4" key="1">
    <citation type="submission" date="2020-10" db="EMBL/GenBank/DDBJ databases">
        <title>Mucilaginibacter mali sp. nov., isolated from rhizosphere soil of apple orchard.</title>
        <authorList>
            <person name="Lee J.-S."/>
            <person name="Kim H.S."/>
            <person name="Kim J.-S."/>
        </authorList>
    </citation>
    <scope>NUCLEOTIDE SEQUENCE [LARGE SCALE GENOMIC DNA]</scope>
    <source>
        <strain evidence="3 4">KCTC 23157</strain>
    </source>
</reference>